<dbReference type="AlphaFoldDB" id="A0A4S8K4E3"/>
<dbReference type="EMBL" id="PYDT01000002">
    <property type="protein sequence ID" value="THU69707.1"/>
    <property type="molecule type" value="Genomic_DNA"/>
</dbReference>
<evidence type="ECO:0000313" key="1">
    <source>
        <dbReference type="EMBL" id="THU69707.1"/>
    </source>
</evidence>
<name>A0A4S8K4E3_MUSBA</name>
<reference evidence="1 2" key="1">
    <citation type="journal article" date="2019" name="Nat. Plants">
        <title>Genome sequencing of Musa balbisiana reveals subgenome evolution and function divergence in polyploid bananas.</title>
        <authorList>
            <person name="Yao X."/>
        </authorList>
    </citation>
    <scope>NUCLEOTIDE SEQUENCE [LARGE SCALE GENOMIC DNA]</scope>
    <source>
        <strain evidence="2">cv. DH-PKW</strain>
        <tissue evidence="1">Leaves</tissue>
    </source>
</reference>
<dbReference type="Proteomes" id="UP000317650">
    <property type="component" value="Chromosome 8"/>
</dbReference>
<accession>A0A4S8K4E3</accession>
<proteinExistence type="predicted"/>
<organism evidence="1 2">
    <name type="scientific">Musa balbisiana</name>
    <name type="common">Banana</name>
    <dbReference type="NCBI Taxonomy" id="52838"/>
    <lineage>
        <taxon>Eukaryota</taxon>
        <taxon>Viridiplantae</taxon>
        <taxon>Streptophyta</taxon>
        <taxon>Embryophyta</taxon>
        <taxon>Tracheophyta</taxon>
        <taxon>Spermatophyta</taxon>
        <taxon>Magnoliopsida</taxon>
        <taxon>Liliopsida</taxon>
        <taxon>Zingiberales</taxon>
        <taxon>Musaceae</taxon>
        <taxon>Musa</taxon>
    </lineage>
</organism>
<evidence type="ECO:0000313" key="2">
    <source>
        <dbReference type="Proteomes" id="UP000317650"/>
    </source>
</evidence>
<protein>
    <submittedName>
        <fullName evidence="1">Uncharacterized protein</fullName>
    </submittedName>
</protein>
<gene>
    <name evidence="1" type="ORF">C4D60_Mb08t17220</name>
</gene>
<comment type="caution">
    <text evidence="1">The sequence shown here is derived from an EMBL/GenBank/DDBJ whole genome shotgun (WGS) entry which is preliminary data.</text>
</comment>
<keyword evidence="2" id="KW-1185">Reference proteome</keyword>
<sequence length="95" mass="9936">MPMLGTSDGISGLMRWLCPSSISGLAGSSLGVSTPKLADPSVVYGEMCPLLAILLVTWAPPWDERGKLVLVGVRTAGPPSFDVLGDYFEVKTLAA</sequence>